<gene>
    <name evidence="2" type="ORF">BO85DRAFT_110478</name>
</gene>
<feature type="region of interest" description="Disordered" evidence="1">
    <location>
        <begin position="35"/>
        <end position="90"/>
    </location>
</feature>
<evidence type="ECO:0000313" key="3">
    <source>
        <dbReference type="Proteomes" id="UP000249526"/>
    </source>
</evidence>
<feature type="compositionally biased region" description="Basic and acidic residues" evidence="1">
    <location>
        <begin position="72"/>
        <end position="84"/>
    </location>
</feature>
<dbReference type="EMBL" id="KZ825055">
    <property type="protein sequence ID" value="RAH61603.1"/>
    <property type="molecule type" value="Genomic_DNA"/>
</dbReference>
<proteinExistence type="predicted"/>
<sequence length="156" mass="17396">MERCQSRHPPDDFSLTVTGTLCLSLPRIRTLRGCRRRRDTMTQGKNHATPLFRLRGNSKPSQTAAEPMASWRETRDPKPGERGAKRSSHGTVRIVSIGRTDNQGQCRLSYSTTGRRGDWFLRNRRALVVIGASKLLASNLPPVGGKAVTLSKKNEE</sequence>
<keyword evidence="3" id="KW-1185">Reference proteome</keyword>
<reference evidence="2 3" key="1">
    <citation type="submission" date="2018-02" db="EMBL/GenBank/DDBJ databases">
        <title>The genomes of Aspergillus section Nigri reveals drivers in fungal speciation.</title>
        <authorList>
            <consortium name="DOE Joint Genome Institute"/>
            <person name="Vesth T.C."/>
            <person name="Nybo J."/>
            <person name="Theobald S."/>
            <person name="Brandl J."/>
            <person name="Frisvad J.C."/>
            <person name="Nielsen K.F."/>
            <person name="Lyhne E.K."/>
            <person name="Kogle M.E."/>
            <person name="Kuo A."/>
            <person name="Riley R."/>
            <person name="Clum A."/>
            <person name="Nolan M."/>
            <person name="Lipzen A."/>
            <person name="Salamov A."/>
            <person name="Henrissat B."/>
            <person name="Wiebenga A."/>
            <person name="De vries R.P."/>
            <person name="Grigoriev I.V."/>
            <person name="Mortensen U.H."/>
            <person name="Andersen M.R."/>
            <person name="Baker S.E."/>
        </authorList>
    </citation>
    <scope>NUCLEOTIDE SEQUENCE [LARGE SCALE GENOMIC DNA]</scope>
    <source>
        <strain evidence="2 3">CBS 112811</strain>
    </source>
</reference>
<dbReference type="Proteomes" id="UP000249526">
    <property type="component" value="Unassembled WGS sequence"/>
</dbReference>
<protein>
    <submittedName>
        <fullName evidence="2">Uncharacterized protein</fullName>
    </submittedName>
</protein>
<evidence type="ECO:0000256" key="1">
    <source>
        <dbReference type="SAM" id="MobiDB-lite"/>
    </source>
</evidence>
<dbReference type="RefSeq" id="XP_025519525.1">
    <property type="nucleotide sequence ID" value="XM_025653847.1"/>
</dbReference>
<organism evidence="2 3">
    <name type="scientific">Aspergillus piperis CBS 112811</name>
    <dbReference type="NCBI Taxonomy" id="1448313"/>
    <lineage>
        <taxon>Eukaryota</taxon>
        <taxon>Fungi</taxon>
        <taxon>Dikarya</taxon>
        <taxon>Ascomycota</taxon>
        <taxon>Pezizomycotina</taxon>
        <taxon>Eurotiomycetes</taxon>
        <taxon>Eurotiomycetidae</taxon>
        <taxon>Eurotiales</taxon>
        <taxon>Aspergillaceae</taxon>
        <taxon>Aspergillus</taxon>
        <taxon>Aspergillus subgen. Circumdati</taxon>
    </lineage>
</organism>
<dbReference type="GeneID" id="37157249"/>
<accession>A0A8G1R8Q0</accession>
<evidence type="ECO:0000313" key="2">
    <source>
        <dbReference type="EMBL" id="RAH61603.1"/>
    </source>
</evidence>
<name>A0A8G1R8Q0_9EURO</name>
<dbReference type="AlphaFoldDB" id="A0A8G1R8Q0"/>